<dbReference type="PANTHER" id="PTHR43350:SF20">
    <property type="entry name" value="ENOYL REDUCTASE (ER) DOMAIN-CONTAINING PROTEIN"/>
    <property type="match status" value="1"/>
</dbReference>
<dbReference type="InterPro" id="IPR013149">
    <property type="entry name" value="ADH-like_C"/>
</dbReference>
<proteinExistence type="inferred from homology"/>
<dbReference type="GO" id="GO:0008270">
    <property type="term" value="F:zinc ion binding"/>
    <property type="evidence" value="ECO:0007669"/>
    <property type="project" value="InterPro"/>
</dbReference>
<feature type="domain" description="Enoyl reductase (ER)" evidence="7">
    <location>
        <begin position="18"/>
        <end position="379"/>
    </location>
</feature>
<dbReference type="Proteomes" id="UP001220324">
    <property type="component" value="Unassembled WGS sequence"/>
</dbReference>
<dbReference type="AlphaFoldDB" id="A0AAD6CPH9"/>
<dbReference type="SUPFAM" id="SSF50129">
    <property type="entry name" value="GroES-like"/>
    <property type="match status" value="1"/>
</dbReference>
<dbReference type="SUPFAM" id="SSF51735">
    <property type="entry name" value="NAD(P)-binding Rossmann-fold domains"/>
    <property type="match status" value="1"/>
</dbReference>
<dbReference type="PROSITE" id="PS00059">
    <property type="entry name" value="ADH_ZINC"/>
    <property type="match status" value="1"/>
</dbReference>
<keyword evidence="9" id="KW-1185">Reference proteome</keyword>
<dbReference type="InterPro" id="IPR036291">
    <property type="entry name" value="NAD(P)-bd_dom_sf"/>
</dbReference>
<keyword evidence="4 6" id="KW-0862">Zinc</keyword>
<dbReference type="Gene3D" id="3.40.50.720">
    <property type="entry name" value="NAD(P)-binding Rossmann-like Domain"/>
    <property type="match status" value="1"/>
</dbReference>
<evidence type="ECO:0000256" key="6">
    <source>
        <dbReference type="RuleBase" id="RU361277"/>
    </source>
</evidence>
<evidence type="ECO:0000259" key="7">
    <source>
        <dbReference type="SMART" id="SM00829"/>
    </source>
</evidence>
<dbReference type="Gene3D" id="3.90.180.10">
    <property type="entry name" value="Medium-chain alcohol dehydrogenases, catalytic domain"/>
    <property type="match status" value="1"/>
</dbReference>
<dbReference type="FunFam" id="3.40.50.720:FF:000003">
    <property type="entry name" value="S-(hydroxymethyl)glutathione dehydrogenase"/>
    <property type="match status" value="1"/>
</dbReference>
<evidence type="ECO:0000256" key="5">
    <source>
        <dbReference type="ARBA" id="ARBA00023002"/>
    </source>
</evidence>
<organism evidence="8 9">
    <name type="scientific">Penicillium frequentans</name>
    <dbReference type="NCBI Taxonomy" id="3151616"/>
    <lineage>
        <taxon>Eukaryota</taxon>
        <taxon>Fungi</taxon>
        <taxon>Dikarya</taxon>
        <taxon>Ascomycota</taxon>
        <taxon>Pezizomycotina</taxon>
        <taxon>Eurotiomycetes</taxon>
        <taxon>Eurotiomycetidae</taxon>
        <taxon>Eurotiales</taxon>
        <taxon>Aspergillaceae</taxon>
        <taxon>Penicillium</taxon>
    </lineage>
</organism>
<evidence type="ECO:0000313" key="9">
    <source>
        <dbReference type="Proteomes" id="UP001220324"/>
    </source>
</evidence>
<gene>
    <name evidence="8" type="ORF">N7494_012507</name>
</gene>
<evidence type="ECO:0000256" key="3">
    <source>
        <dbReference type="ARBA" id="ARBA00022723"/>
    </source>
</evidence>
<comment type="similarity">
    <text evidence="2 6">Belongs to the zinc-containing alcohol dehydrogenase family.</text>
</comment>
<dbReference type="Pfam" id="PF00107">
    <property type="entry name" value="ADH_zinc_N"/>
    <property type="match status" value="1"/>
</dbReference>
<dbReference type="InterPro" id="IPR011032">
    <property type="entry name" value="GroES-like_sf"/>
</dbReference>
<evidence type="ECO:0000256" key="4">
    <source>
        <dbReference type="ARBA" id="ARBA00022833"/>
    </source>
</evidence>
<accession>A0AAD6CPH9</accession>
<protein>
    <submittedName>
        <fullName evidence="8">Polyketide synthase enoylreductase</fullName>
    </submittedName>
</protein>
<dbReference type="CDD" id="cd08278">
    <property type="entry name" value="benzyl_alcohol_DH"/>
    <property type="match status" value="1"/>
</dbReference>
<reference evidence="8 9" key="1">
    <citation type="journal article" date="2023" name="IMA Fungus">
        <title>Comparative genomic study of the Penicillium genus elucidates a diverse pangenome and 15 lateral gene transfer events.</title>
        <authorList>
            <person name="Petersen C."/>
            <person name="Sorensen T."/>
            <person name="Nielsen M.R."/>
            <person name="Sondergaard T.E."/>
            <person name="Sorensen J.L."/>
            <person name="Fitzpatrick D.A."/>
            <person name="Frisvad J.C."/>
            <person name="Nielsen K.L."/>
        </authorList>
    </citation>
    <scope>NUCLEOTIDE SEQUENCE [LARGE SCALE GENOMIC DNA]</scope>
    <source>
        <strain evidence="8 9">IBT 35679</strain>
    </source>
</reference>
<dbReference type="EMBL" id="JAQIZZ010000008">
    <property type="protein sequence ID" value="KAJ5525857.1"/>
    <property type="molecule type" value="Genomic_DNA"/>
</dbReference>
<comment type="cofactor">
    <cofactor evidence="1 6">
        <name>Zn(2+)</name>
        <dbReference type="ChEBI" id="CHEBI:29105"/>
    </cofactor>
</comment>
<dbReference type="InterPro" id="IPR020843">
    <property type="entry name" value="ER"/>
</dbReference>
<dbReference type="GO" id="GO:0016491">
    <property type="term" value="F:oxidoreductase activity"/>
    <property type="evidence" value="ECO:0007669"/>
    <property type="project" value="UniProtKB-KW"/>
</dbReference>
<dbReference type="Pfam" id="PF08240">
    <property type="entry name" value="ADH_N"/>
    <property type="match status" value="1"/>
</dbReference>
<comment type="caution">
    <text evidence="8">The sequence shown here is derived from an EMBL/GenBank/DDBJ whole genome shotgun (WGS) entry which is preliminary data.</text>
</comment>
<name>A0AAD6CPH9_9EURO</name>
<keyword evidence="3 6" id="KW-0479">Metal-binding</keyword>
<evidence type="ECO:0000313" key="8">
    <source>
        <dbReference type="EMBL" id="KAJ5525857.1"/>
    </source>
</evidence>
<dbReference type="SMART" id="SM00829">
    <property type="entry name" value="PKS_ER"/>
    <property type="match status" value="1"/>
</dbReference>
<sequence>MIPEKQIPTKAFVIDAPGSPFVMQDVVLDEVRPHEVLVEMKYTGLCHTDIVVQKGAIPIGEFPAVLGHEGAGIVRRVGTAVKDKTLVEGDQVFLSFTTCNKCTPCDEGRHGFCRQFMPINFAGVRGMSAADSPIKSTSGQPIRGQFFGQSSLSKLAIVAETSIVKVSSGISETDLAALSPLGCGYLTGAGTVLNVLKPKPSSRFVVLGMGAVGLSAMMAARALGVENVVAVDIVDAKLELAKSLGASHTLNTKSVSDLAEGLRGMFPDGVDHIIDTTGVVSLLQSSVKALGHEGMLAIVGVAPGGSSLTIDPLDIMLNCKRIVGSIEGSANPAQILPQLIDLYKQGKFPVDKLAKVYKADAIEQALSDLHSGSIIKPVLDWTTV</sequence>
<dbReference type="InterPro" id="IPR002328">
    <property type="entry name" value="ADH_Zn_CS"/>
</dbReference>
<dbReference type="InterPro" id="IPR013154">
    <property type="entry name" value="ADH-like_N"/>
</dbReference>
<keyword evidence="5" id="KW-0560">Oxidoreductase</keyword>
<evidence type="ECO:0000256" key="1">
    <source>
        <dbReference type="ARBA" id="ARBA00001947"/>
    </source>
</evidence>
<dbReference type="PANTHER" id="PTHR43350">
    <property type="entry name" value="NAD-DEPENDENT ALCOHOL DEHYDROGENASE"/>
    <property type="match status" value="1"/>
</dbReference>
<evidence type="ECO:0000256" key="2">
    <source>
        <dbReference type="ARBA" id="ARBA00008072"/>
    </source>
</evidence>